<keyword evidence="1" id="KW-0812">Transmembrane</keyword>
<dbReference type="PANTHER" id="PTHR38925:SF1">
    <property type="entry name" value="PROTEIN, PUTATIVE-RELATED"/>
    <property type="match status" value="1"/>
</dbReference>
<name>A0ABU6YZM3_9FABA</name>
<reference evidence="2 3" key="1">
    <citation type="journal article" date="2023" name="Plants (Basel)">
        <title>Bridging the Gap: Combining Genomics and Transcriptomics Approaches to Understand Stylosanthes scabra, an Orphan Legume from the Brazilian Caatinga.</title>
        <authorList>
            <person name="Ferreira-Neto J.R.C."/>
            <person name="da Silva M.D."/>
            <person name="Binneck E."/>
            <person name="de Melo N.F."/>
            <person name="da Silva R.H."/>
            <person name="de Melo A.L.T.M."/>
            <person name="Pandolfi V."/>
            <person name="Bustamante F.O."/>
            <person name="Brasileiro-Vidal A.C."/>
            <person name="Benko-Iseppon A.M."/>
        </authorList>
    </citation>
    <scope>NUCLEOTIDE SEQUENCE [LARGE SCALE GENOMIC DNA]</scope>
    <source>
        <tissue evidence="2">Leaves</tissue>
    </source>
</reference>
<protein>
    <submittedName>
        <fullName evidence="2">Uncharacterized protein</fullName>
    </submittedName>
</protein>
<sequence length="111" mass="12278">MGFHMVAVAKFHGLRAAMATTGMVCSVLKLLMGFRIWRDEAVHQSRLFLFRLGHIAFNTDTPLSTAARLERALRLIWGTLSSNTSSAAATVAEEMMEIGDDTYHSLSMFAL</sequence>
<accession>A0ABU6YZM3</accession>
<keyword evidence="3" id="KW-1185">Reference proteome</keyword>
<evidence type="ECO:0000313" key="3">
    <source>
        <dbReference type="Proteomes" id="UP001341840"/>
    </source>
</evidence>
<dbReference type="EMBL" id="JASCZI010271863">
    <property type="protein sequence ID" value="MED6215770.1"/>
    <property type="molecule type" value="Genomic_DNA"/>
</dbReference>
<keyword evidence="1" id="KW-1133">Transmembrane helix</keyword>
<evidence type="ECO:0000313" key="2">
    <source>
        <dbReference type="EMBL" id="MED6215770.1"/>
    </source>
</evidence>
<comment type="caution">
    <text evidence="2">The sequence shown here is derived from an EMBL/GenBank/DDBJ whole genome shotgun (WGS) entry which is preliminary data.</text>
</comment>
<dbReference type="PANTHER" id="PTHR38925">
    <property type="entry name" value="PROTEIN, PUTATIVE-RELATED"/>
    <property type="match status" value="1"/>
</dbReference>
<feature type="transmembrane region" description="Helical" evidence="1">
    <location>
        <begin position="12"/>
        <end position="31"/>
    </location>
</feature>
<proteinExistence type="predicted"/>
<organism evidence="2 3">
    <name type="scientific">Stylosanthes scabra</name>
    <dbReference type="NCBI Taxonomy" id="79078"/>
    <lineage>
        <taxon>Eukaryota</taxon>
        <taxon>Viridiplantae</taxon>
        <taxon>Streptophyta</taxon>
        <taxon>Embryophyta</taxon>
        <taxon>Tracheophyta</taxon>
        <taxon>Spermatophyta</taxon>
        <taxon>Magnoliopsida</taxon>
        <taxon>eudicotyledons</taxon>
        <taxon>Gunneridae</taxon>
        <taxon>Pentapetalae</taxon>
        <taxon>rosids</taxon>
        <taxon>fabids</taxon>
        <taxon>Fabales</taxon>
        <taxon>Fabaceae</taxon>
        <taxon>Papilionoideae</taxon>
        <taxon>50 kb inversion clade</taxon>
        <taxon>dalbergioids sensu lato</taxon>
        <taxon>Dalbergieae</taxon>
        <taxon>Pterocarpus clade</taxon>
        <taxon>Stylosanthes</taxon>
    </lineage>
</organism>
<gene>
    <name evidence="2" type="ORF">PIB30_001391</name>
</gene>
<keyword evidence="1" id="KW-0472">Membrane</keyword>
<dbReference type="Proteomes" id="UP001341840">
    <property type="component" value="Unassembled WGS sequence"/>
</dbReference>
<evidence type="ECO:0000256" key="1">
    <source>
        <dbReference type="SAM" id="Phobius"/>
    </source>
</evidence>